<dbReference type="InterPro" id="IPR006195">
    <property type="entry name" value="aa-tRNA-synth_II"/>
</dbReference>
<dbReference type="InterPro" id="IPR004154">
    <property type="entry name" value="Anticodon-bd"/>
</dbReference>
<dbReference type="SUPFAM" id="SSF52954">
    <property type="entry name" value="Class II aaRS ABD-related"/>
    <property type="match status" value="1"/>
</dbReference>
<dbReference type="SUPFAM" id="SSF55681">
    <property type="entry name" value="Class II aaRS and biotin synthetases"/>
    <property type="match status" value="1"/>
</dbReference>
<dbReference type="PRINTS" id="PR01043">
    <property type="entry name" value="TRNASYNTHGLY"/>
</dbReference>
<reference evidence="8" key="1">
    <citation type="submission" date="2022-09" db="EMBL/GenBank/DDBJ databases">
        <title>Actin cytoskeleton and complex cell architecture in an #Asgard archaeon.</title>
        <authorList>
            <person name="Ponce Toledo R.I."/>
            <person name="Schleper C."/>
            <person name="Rodrigues Oliveira T."/>
            <person name="Wollweber F."/>
            <person name="Xu J."/>
            <person name="Rittmann S."/>
            <person name="Klingl A."/>
            <person name="Pilhofer M."/>
        </authorList>
    </citation>
    <scope>NUCLEOTIDE SEQUENCE</scope>
    <source>
        <strain evidence="8">B-35</strain>
    </source>
</reference>
<dbReference type="PANTHER" id="PTHR10745">
    <property type="entry name" value="GLYCYL-TRNA SYNTHETASE/DNA POLYMERASE SUBUNIT GAMMA-2"/>
    <property type="match status" value="1"/>
</dbReference>
<sequence length="516" mass="59673">MGFVKMSDDEATKILMLMGHRGFIWGPSPEIYNPVKGAYEIGPLGKEMKNNLERYMRKKFRKNNFWEVQCPLISPEIVWKASGHVERFFDYITQCSNPKCDNVHRVDTMLERMGFELTDVSQEGLQKLVNDNKIVCPDCEGELGPVATQNLMVTSKLGFPASEFILRPETATTTYLTFPRLHNYFRTSMPIYAFQMGYAFRNEISPRNMLLRTREFEQCEGQIFITPDQEIDFPLFEDNKDQHVVLWPAALQEKNDKTLLDLSIQEAVDQKILQKPAYAWLVYLAYDMVKGLGIPAENIRLRQHKQDEMAHYAHDAWDLEIKSKIYGWTEVCGVHDRGDYDLSNHHKMSKKKQLLVSGAKKGEKVVPHILEIAFGLGRLFFFALEQAFKFEEERNVLDLPIELTPVPFAVFPLMKKPKELQVVAKEIFDDLIENDFGAIMDMAGSIGKRYRRTEEIGVRYAFTIDHTTLEDDTLTIRSIEDMSQKRIKKADLIDIAAKLMHRKITYAEIEDLTVSE</sequence>
<evidence type="ECO:0000256" key="5">
    <source>
        <dbReference type="ARBA" id="ARBA00023146"/>
    </source>
</evidence>
<gene>
    <name evidence="8" type="ORF">NEF87_004429</name>
</gene>
<dbReference type="InterPro" id="IPR036621">
    <property type="entry name" value="Anticodon-bd_dom_sf"/>
</dbReference>
<keyword evidence="5" id="KW-0030">Aminoacyl-tRNA synthetase</keyword>
<dbReference type="PANTHER" id="PTHR10745:SF0">
    <property type="entry name" value="GLYCINE--TRNA LIGASE"/>
    <property type="match status" value="1"/>
</dbReference>
<feature type="domain" description="Aminoacyl-transfer RNA synthetases class-II family profile" evidence="7">
    <location>
        <begin position="37"/>
        <end position="405"/>
    </location>
</feature>
<dbReference type="EC" id="6.1.1.14" evidence="1"/>
<accession>A0ABY6HX85</accession>
<dbReference type="InterPro" id="IPR027031">
    <property type="entry name" value="Gly-tRNA_synthase/POLG2"/>
</dbReference>
<evidence type="ECO:0000256" key="1">
    <source>
        <dbReference type="ARBA" id="ARBA00012829"/>
    </source>
</evidence>
<name>A0ABY6HX85_9ARCH</name>
<dbReference type="InterPro" id="IPR045864">
    <property type="entry name" value="aa-tRNA-synth_II/BPL/LPL"/>
</dbReference>
<evidence type="ECO:0000313" key="9">
    <source>
        <dbReference type="Proteomes" id="UP001208689"/>
    </source>
</evidence>
<proteinExistence type="predicted"/>
<keyword evidence="2" id="KW-0436">Ligase</keyword>
<evidence type="ECO:0000256" key="2">
    <source>
        <dbReference type="ARBA" id="ARBA00022598"/>
    </source>
</evidence>
<dbReference type="Gene3D" id="3.40.50.800">
    <property type="entry name" value="Anticodon-binding domain"/>
    <property type="match status" value="1"/>
</dbReference>
<keyword evidence="3" id="KW-0547">Nucleotide-binding</keyword>
<evidence type="ECO:0000259" key="7">
    <source>
        <dbReference type="PROSITE" id="PS50862"/>
    </source>
</evidence>
<dbReference type="NCBIfam" id="TIGR00389">
    <property type="entry name" value="glyS_dimeric"/>
    <property type="match status" value="1"/>
</dbReference>
<evidence type="ECO:0000313" key="8">
    <source>
        <dbReference type="EMBL" id="UYP48144.1"/>
    </source>
</evidence>
<dbReference type="EMBL" id="CP104013">
    <property type="protein sequence ID" value="UYP48144.1"/>
    <property type="molecule type" value="Genomic_DNA"/>
</dbReference>
<dbReference type="InterPro" id="IPR002315">
    <property type="entry name" value="tRNA-synt_gly"/>
</dbReference>
<protein>
    <recommendedName>
        <fullName evidence="1">glycine--tRNA ligase</fullName>
        <ecNumber evidence="1">6.1.1.14</ecNumber>
    </recommendedName>
    <alternativeName>
        <fullName evidence="6">Diadenosine tetraphosphate synthetase</fullName>
    </alternativeName>
</protein>
<evidence type="ECO:0000256" key="6">
    <source>
        <dbReference type="ARBA" id="ARBA00030057"/>
    </source>
</evidence>
<dbReference type="InterPro" id="IPR002314">
    <property type="entry name" value="aa-tRNA-synt_IIb"/>
</dbReference>
<dbReference type="PROSITE" id="PS50862">
    <property type="entry name" value="AA_TRNA_LIGASE_II"/>
    <property type="match status" value="1"/>
</dbReference>
<dbReference type="Gene3D" id="3.30.930.10">
    <property type="entry name" value="Bira Bifunctional Protein, Domain 2"/>
    <property type="match status" value="1"/>
</dbReference>
<dbReference type="Proteomes" id="UP001208689">
    <property type="component" value="Chromosome"/>
</dbReference>
<evidence type="ECO:0000256" key="4">
    <source>
        <dbReference type="ARBA" id="ARBA00022840"/>
    </source>
</evidence>
<dbReference type="Pfam" id="PF00587">
    <property type="entry name" value="tRNA-synt_2b"/>
    <property type="match status" value="1"/>
</dbReference>
<keyword evidence="4" id="KW-0067">ATP-binding</keyword>
<organism evidence="8 9">
    <name type="scientific">Candidatus Lokiarchaeum ossiferum</name>
    <dbReference type="NCBI Taxonomy" id="2951803"/>
    <lineage>
        <taxon>Archaea</taxon>
        <taxon>Promethearchaeati</taxon>
        <taxon>Promethearchaeota</taxon>
        <taxon>Promethearchaeia</taxon>
        <taxon>Promethearchaeales</taxon>
        <taxon>Promethearchaeaceae</taxon>
        <taxon>Candidatus Lokiarchaeum</taxon>
    </lineage>
</organism>
<evidence type="ECO:0000256" key="3">
    <source>
        <dbReference type="ARBA" id="ARBA00022741"/>
    </source>
</evidence>
<keyword evidence="9" id="KW-1185">Reference proteome</keyword>
<dbReference type="NCBIfam" id="NF003211">
    <property type="entry name" value="PRK04173.1"/>
    <property type="match status" value="1"/>
</dbReference>
<dbReference type="Pfam" id="PF03129">
    <property type="entry name" value="HGTP_anticodon"/>
    <property type="match status" value="1"/>
</dbReference>